<evidence type="ECO:0000313" key="2">
    <source>
        <dbReference type="Proteomes" id="UP001596135"/>
    </source>
</evidence>
<organism evidence="1 2">
    <name type="scientific">Nocardioides hankookensis</name>
    <dbReference type="NCBI Taxonomy" id="443157"/>
    <lineage>
        <taxon>Bacteria</taxon>
        <taxon>Bacillati</taxon>
        <taxon>Actinomycetota</taxon>
        <taxon>Actinomycetes</taxon>
        <taxon>Propionibacteriales</taxon>
        <taxon>Nocardioidaceae</taxon>
        <taxon>Nocardioides</taxon>
    </lineage>
</organism>
<accession>A0ABW1LMR0</accession>
<sequence>MTRVVLVPGVLALLPEYAGLDDPVAELRAACLAAVGWLGSDPTVLADEQGARVAAHLLASTSRSSDEPSYLVVGNGSARRTEKAPGHLDERAHAFDDALRSALSSSDAEWPDFELGKDLLASLDGIGRLREVRPPGVTATIDYDDDPFGVQYWVMRWQW</sequence>
<dbReference type="EMBL" id="JBHSRJ010000005">
    <property type="protein sequence ID" value="MFC6044388.1"/>
    <property type="molecule type" value="Genomic_DNA"/>
</dbReference>
<dbReference type="Proteomes" id="UP001596135">
    <property type="component" value="Unassembled WGS sequence"/>
</dbReference>
<dbReference type="RefSeq" id="WP_379155753.1">
    <property type="nucleotide sequence ID" value="NZ_JBHSRJ010000005.1"/>
</dbReference>
<keyword evidence="2" id="KW-1185">Reference proteome</keyword>
<protein>
    <submittedName>
        <fullName evidence="1">Uncharacterized protein</fullName>
    </submittedName>
</protein>
<gene>
    <name evidence="1" type="ORF">ACFPYL_14960</name>
</gene>
<name>A0ABW1LMR0_9ACTN</name>
<comment type="caution">
    <text evidence="1">The sequence shown here is derived from an EMBL/GenBank/DDBJ whole genome shotgun (WGS) entry which is preliminary data.</text>
</comment>
<proteinExistence type="predicted"/>
<evidence type="ECO:0000313" key="1">
    <source>
        <dbReference type="EMBL" id="MFC6044388.1"/>
    </source>
</evidence>
<reference evidence="2" key="1">
    <citation type="journal article" date="2019" name="Int. J. Syst. Evol. Microbiol.">
        <title>The Global Catalogue of Microorganisms (GCM) 10K type strain sequencing project: providing services to taxonomists for standard genome sequencing and annotation.</title>
        <authorList>
            <consortium name="The Broad Institute Genomics Platform"/>
            <consortium name="The Broad Institute Genome Sequencing Center for Infectious Disease"/>
            <person name="Wu L."/>
            <person name="Ma J."/>
        </authorList>
    </citation>
    <scope>NUCLEOTIDE SEQUENCE [LARGE SCALE GENOMIC DNA]</scope>
    <source>
        <strain evidence="2">CCUG 54522</strain>
    </source>
</reference>